<reference evidence="2" key="1">
    <citation type="submission" date="2016-06" db="EMBL/GenBank/DDBJ databases">
        <authorList>
            <person name="Berg J.A."/>
            <person name="Stratton M.L."/>
            <person name="Esplin I.D."/>
            <person name="Jensen G.L."/>
            <person name="Merrill B.D."/>
            <person name="Breakwell D.P."/>
            <person name="Hope S."/>
            <person name="Grose J.H."/>
        </authorList>
    </citation>
    <scope>NUCLEOTIDE SEQUENCE [LARGE SCALE GENOMIC DNA]</scope>
</reference>
<accession>A0A1B2IH55</accession>
<sequence>MGIKINWDDQTDQALDAVEIYRSTSPIDENAPGTPIATLAGTAREYEDTGVKNGNTYYYRVAVVKGGNRSFGAQQTAGYYSNLGPGPKKILRGDWIAGYFGEILNADWVLPLDVANKITAALKSTVGINYITSSDRWHKFIYKGKVLFVPSTRLIYSTYANAYNAGFLFGEDGVGQLPTGPAGNVNQKTVIEIGGYQFLVRPIRMSDKPTSQYLTAQADFVESEWKKTFARLRIDANAQTDPTIFARFSDYTTIDWCGGPHQASATTCATAVNGNPENLGTTANTSNINWCIALELIP</sequence>
<name>A0A1B2IH55_9CAUD</name>
<organism evidence="1 2">
    <name type="scientific">Erwinia phage vB_EamM_Stratton</name>
    <dbReference type="NCBI Taxonomy" id="1883378"/>
    <lineage>
        <taxon>Viruses</taxon>
        <taxon>Duplodnaviria</taxon>
        <taxon>Heunggongvirae</taxon>
        <taxon>Uroviricota</taxon>
        <taxon>Caudoviricetes</taxon>
        <taxon>Chimalliviridae</taxon>
        <taxon>Erskinevirus</taxon>
        <taxon>Erskinevirus EaH2</taxon>
    </lineage>
</organism>
<protein>
    <submittedName>
        <fullName evidence="1">Putative virion structural protein</fullName>
    </submittedName>
</protein>
<evidence type="ECO:0000313" key="2">
    <source>
        <dbReference type="Proteomes" id="UP000221949"/>
    </source>
</evidence>
<dbReference type="InterPro" id="IPR013783">
    <property type="entry name" value="Ig-like_fold"/>
</dbReference>
<evidence type="ECO:0000313" key="1">
    <source>
        <dbReference type="EMBL" id="ANZ50596.1"/>
    </source>
</evidence>
<proteinExistence type="predicted"/>
<gene>
    <name evidence="1" type="ORF">STRATTON_171</name>
</gene>
<dbReference type="Proteomes" id="UP000221949">
    <property type="component" value="Segment"/>
</dbReference>
<dbReference type="Gene3D" id="2.60.40.10">
    <property type="entry name" value="Immunoglobulins"/>
    <property type="match status" value="1"/>
</dbReference>
<dbReference type="EMBL" id="KX397373">
    <property type="protein sequence ID" value="ANZ50596.1"/>
    <property type="molecule type" value="Genomic_DNA"/>
</dbReference>